<accession>A0A0K1JN98</accession>
<dbReference type="Gene3D" id="1.10.287.1060">
    <property type="entry name" value="ESAT-6-like"/>
    <property type="match status" value="1"/>
</dbReference>
<name>A0A0K1JN98_9MICO</name>
<dbReference type="OrthoDB" id="3254594at2"/>
<dbReference type="AlphaFoldDB" id="A0A0K1JN98"/>
<reference evidence="1 2" key="1">
    <citation type="submission" date="2015-03" db="EMBL/GenBank/DDBJ databases">
        <title>Luteipulveratus halotolerans sp. nov., a novel actinobacterium (Dermacoccaceae) from Sarawak, Malaysia.</title>
        <authorList>
            <person name="Juboi H."/>
            <person name="Basik A."/>
            <person name="Shamsul S.S."/>
            <person name="Arnold P."/>
            <person name="Schmitt E.K."/>
            <person name="Sanglier J.-J."/>
            <person name="Yeo T."/>
        </authorList>
    </citation>
    <scope>NUCLEOTIDE SEQUENCE [LARGE SCALE GENOMIC DNA]</scope>
    <source>
        <strain evidence="1 2">MN07-A0370</strain>
    </source>
</reference>
<dbReference type="RefSeq" id="WP_052595394.1">
    <property type="nucleotide sequence ID" value="NZ_CP011112.1"/>
</dbReference>
<dbReference type="InterPro" id="IPR036689">
    <property type="entry name" value="ESAT-6-like_sf"/>
</dbReference>
<dbReference type="STRING" id="571913.VV02_22965"/>
<dbReference type="EMBL" id="CP011112">
    <property type="protein sequence ID" value="AKU18055.1"/>
    <property type="molecule type" value="Genomic_DNA"/>
</dbReference>
<proteinExistence type="predicted"/>
<sequence length="91" mass="10171">MTSVGADLQTLQDLHSTLKKRAADAPQFKKDIETVVHNAKWDGPNADKFRSAWDTFKPVFDKLHTSLGDAERDVKNQHNDLAASTGSHERI</sequence>
<dbReference type="Proteomes" id="UP000066480">
    <property type="component" value="Chromosome"/>
</dbReference>
<dbReference type="KEGG" id="lmoi:VV02_22965"/>
<evidence type="ECO:0008006" key="3">
    <source>
        <dbReference type="Google" id="ProtNLM"/>
    </source>
</evidence>
<gene>
    <name evidence="1" type="ORF">VV02_22965</name>
</gene>
<evidence type="ECO:0000313" key="1">
    <source>
        <dbReference type="EMBL" id="AKU18055.1"/>
    </source>
</evidence>
<dbReference type="SUPFAM" id="SSF140453">
    <property type="entry name" value="EsxAB dimer-like"/>
    <property type="match status" value="1"/>
</dbReference>
<evidence type="ECO:0000313" key="2">
    <source>
        <dbReference type="Proteomes" id="UP000066480"/>
    </source>
</evidence>
<organism evidence="1 2">
    <name type="scientific">Luteipulveratus mongoliensis</name>
    <dbReference type="NCBI Taxonomy" id="571913"/>
    <lineage>
        <taxon>Bacteria</taxon>
        <taxon>Bacillati</taxon>
        <taxon>Actinomycetota</taxon>
        <taxon>Actinomycetes</taxon>
        <taxon>Micrococcales</taxon>
        <taxon>Dermacoccaceae</taxon>
        <taxon>Luteipulveratus</taxon>
    </lineage>
</organism>
<protein>
    <recommendedName>
        <fullName evidence="3">WXG100 family type VII secretion target</fullName>
    </recommendedName>
</protein>
<keyword evidence="2" id="KW-1185">Reference proteome</keyword>